<gene>
    <name evidence="2" type="primary">BQ5605_C009g05415</name>
    <name evidence="2" type="ORF">BQ5605_C009G05415</name>
</gene>
<dbReference type="AlphaFoldDB" id="A0A2X0P8G2"/>
<proteinExistence type="predicted"/>
<evidence type="ECO:0000313" key="2">
    <source>
        <dbReference type="EMBL" id="SGY80946.1"/>
    </source>
</evidence>
<organism evidence="2 3">
    <name type="scientific">Microbotryum silenes-dioicae</name>
    <dbReference type="NCBI Taxonomy" id="796604"/>
    <lineage>
        <taxon>Eukaryota</taxon>
        <taxon>Fungi</taxon>
        <taxon>Dikarya</taxon>
        <taxon>Basidiomycota</taxon>
        <taxon>Pucciniomycotina</taxon>
        <taxon>Microbotryomycetes</taxon>
        <taxon>Microbotryales</taxon>
        <taxon>Microbotryaceae</taxon>
        <taxon>Microbotryum</taxon>
    </lineage>
</organism>
<evidence type="ECO:0000256" key="1">
    <source>
        <dbReference type="SAM" id="MobiDB-lite"/>
    </source>
</evidence>
<keyword evidence="3" id="KW-1185">Reference proteome</keyword>
<feature type="compositionally biased region" description="Basic and acidic residues" evidence="1">
    <location>
        <begin position="52"/>
        <end position="63"/>
    </location>
</feature>
<reference evidence="2 3" key="1">
    <citation type="submission" date="2016-11" db="EMBL/GenBank/DDBJ databases">
        <authorList>
            <person name="Jaros S."/>
            <person name="Januszkiewicz K."/>
            <person name="Wedrychowicz H."/>
        </authorList>
    </citation>
    <scope>NUCLEOTIDE SEQUENCE [LARGE SCALE GENOMIC DNA]</scope>
</reference>
<sequence>MRKPREGASSEIWNTGRSRPSIGHVQESPMRIRSGSNVGRSRSLDSTNECGSRSRKEGNPNDIHSCTDIKSDYCNASIRHFELPLASNFNCRNHLSKIRKNAVSRVSETTNKIDPYQEEPNTLYMHQTASVWSLRLPRWLRMDEMCIGTAAGQNRDRCEHYKRKHTDDADWPQGFPSNRPSLPATSELFIEACKKKYRHELMLGGLARFYDLGLINIGIGCVSGAQAINRIKRKREYMIYPNASRRVNIEKPSLGMW</sequence>
<dbReference type="Proteomes" id="UP000249464">
    <property type="component" value="Unassembled WGS sequence"/>
</dbReference>
<name>A0A2X0P8G2_9BASI</name>
<feature type="compositionally biased region" description="Polar residues" evidence="1">
    <location>
        <begin position="34"/>
        <end position="51"/>
    </location>
</feature>
<protein>
    <submittedName>
        <fullName evidence="2">BQ5605_C009g05415 protein</fullName>
    </submittedName>
</protein>
<accession>A0A2X0P8G2</accession>
<dbReference type="EMBL" id="FQNC01000049">
    <property type="protein sequence ID" value="SGY80946.1"/>
    <property type="molecule type" value="Genomic_DNA"/>
</dbReference>
<feature type="region of interest" description="Disordered" evidence="1">
    <location>
        <begin position="1"/>
        <end position="63"/>
    </location>
</feature>
<evidence type="ECO:0000313" key="3">
    <source>
        <dbReference type="Proteomes" id="UP000249464"/>
    </source>
</evidence>